<dbReference type="Proteomes" id="UP000825935">
    <property type="component" value="Chromosome 1"/>
</dbReference>
<dbReference type="AlphaFoldDB" id="A0A8T2VI16"/>
<keyword evidence="1" id="KW-0472">Membrane</keyword>
<comment type="caution">
    <text evidence="2">The sequence shown here is derived from an EMBL/GenBank/DDBJ whole genome shotgun (WGS) entry which is preliminary data.</text>
</comment>
<dbReference type="EMBL" id="CM035406">
    <property type="protein sequence ID" value="KAH7445466.1"/>
    <property type="molecule type" value="Genomic_DNA"/>
</dbReference>
<evidence type="ECO:0000256" key="1">
    <source>
        <dbReference type="SAM" id="Phobius"/>
    </source>
</evidence>
<organism evidence="2 3">
    <name type="scientific">Ceratopteris richardii</name>
    <name type="common">Triangle waterfern</name>
    <dbReference type="NCBI Taxonomy" id="49495"/>
    <lineage>
        <taxon>Eukaryota</taxon>
        <taxon>Viridiplantae</taxon>
        <taxon>Streptophyta</taxon>
        <taxon>Embryophyta</taxon>
        <taxon>Tracheophyta</taxon>
        <taxon>Polypodiopsida</taxon>
        <taxon>Polypodiidae</taxon>
        <taxon>Polypodiales</taxon>
        <taxon>Pteridineae</taxon>
        <taxon>Pteridaceae</taxon>
        <taxon>Parkerioideae</taxon>
        <taxon>Ceratopteris</taxon>
    </lineage>
</organism>
<feature type="transmembrane region" description="Helical" evidence="1">
    <location>
        <begin position="101"/>
        <end position="120"/>
    </location>
</feature>
<keyword evidence="3" id="KW-1185">Reference proteome</keyword>
<reference evidence="2" key="1">
    <citation type="submission" date="2021-08" db="EMBL/GenBank/DDBJ databases">
        <title>WGS assembly of Ceratopteris richardii.</title>
        <authorList>
            <person name="Marchant D.B."/>
            <person name="Chen G."/>
            <person name="Jenkins J."/>
            <person name="Shu S."/>
            <person name="Leebens-Mack J."/>
            <person name="Grimwood J."/>
            <person name="Schmutz J."/>
            <person name="Soltis P."/>
            <person name="Soltis D."/>
            <person name="Chen Z.-H."/>
        </authorList>
    </citation>
    <scope>NUCLEOTIDE SEQUENCE</scope>
    <source>
        <strain evidence="2">Whitten #5841</strain>
        <tissue evidence="2">Leaf</tissue>
    </source>
</reference>
<evidence type="ECO:0000313" key="2">
    <source>
        <dbReference type="EMBL" id="KAH7445466.1"/>
    </source>
</evidence>
<name>A0A8T2VI16_CERRI</name>
<keyword evidence="1" id="KW-0812">Transmembrane</keyword>
<protein>
    <submittedName>
        <fullName evidence="2">Uncharacterized protein</fullName>
    </submittedName>
</protein>
<accession>A0A8T2VI16</accession>
<sequence>MRLPMQVKDVMVQRAPTSAAVIIDCPHIHSSSCNSERYTRCVVYENVQNSRSFPYINGVPPDENYGTDHFGDDFRSGAFLARCLLFITVLGWYHPPKTAAQMIPLTDLIGMVTVSVCAYLQHCMKF</sequence>
<gene>
    <name evidence="2" type="ORF">KP509_01G010500</name>
</gene>
<feature type="transmembrane region" description="Helical" evidence="1">
    <location>
        <begin position="79"/>
        <end position="95"/>
    </location>
</feature>
<evidence type="ECO:0000313" key="3">
    <source>
        <dbReference type="Proteomes" id="UP000825935"/>
    </source>
</evidence>
<keyword evidence="1" id="KW-1133">Transmembrane helix</keyword>
<proteinExistence type="predicted"/>